<protein>
    <submittedName>
        <fullName evidence="2">Uncharacterized protein</fullName>
    </submittedName>
</protein>
<sequence>SDLEIFNSASWTPALSANISPNDHHASTHLYGSTEIKYPIISPTLPHRCNFHIKPSPSNDGLQQLLTSHNQEDYDVLASSLIDGNSDVDVTDPENDTSQIVHKEDSKLVPSNSLFPSSRHQTGEDKQQDEKPLLQQSKQL</sequence>
<feature type="region of interest" description="Disordered" evidence="1">
    <location>
        <begin position="84"/>
        <end position="140"/>
    </location>
</feature>
<dbReference type="STRING" id="27349.A0A0L6UY32"/>
<dbReference type="VEuPathDB" id="FungiDB:VP01_3234g2"/>
<name>A0A0L6UY32_9BASI</name>
<feature type="compositionally biased region" description="Basic and acidic residues" evidence="1">
    <location>
        <begin position="121"/>
        <end position="132"/>
    </location>
</feature>
<reference evidence="2 3" key="1">
    <citation type="submission" date="2015-08" db="EMBL/GenBank/DDBJ databases">
        <title>Next Generation Sequencing and Analysis of the Genome of Puccinia sorghi L Schw, the Causal Agent of Maize Common Rust.</title>
        <authorList>
            <person name="Rochi L."/>
            <person name="Burguener G."/>
            <person name="Darino M."/>
            <person name="Turjanski A."/>
            <person name="Kreff E."/>
            <person name="Dieguez M.J."/>
            <person name="Sacco F."/>
        </authorList>
    </citation>
    <scope>NUCLEOTIDE SEQUENCE [LARGE SCALE GENOMIC DNA]</scope>
    <source>
        <strain evidence="2 3">RO10H11247</strain>
    </source>
</reference>
<dbReference type="OrthoDB" id="2502581at2759"/>
<dbReference type="Proteomes" id="UP000037035">
    <property type="component" value="Unassembled WGS sequence"/>
</dbReference>
<comment type="caution">
    <text evidence="2">The sequence shown here is derived from an EMBL/GenBank/DDBJ whole genome shotgun (WGS) entry which is preliminary data.</text>
</comment>
<evidence type="ECO:0000313" key="2">
    <source>
        <dbReference type="EMBL" id="KNZ53451.1"/>
    </source>
</evidence>
<evidence type="ECO:0000313" key="3">
    <source>
        <dbReference type="Proteomes" id="UP000037035"/>
    </source>
</evidence>
<proteinExistence type="predicted"/>
<dbReference type="EMBL" id="LAVV01008207">
    <property type="protein sequence ID" value="KNZ53451.1"/>
    <property type="molecule type" value="Genomic_DNA"/>
</dbReference>
<dbReference type="AlphaFoldDB" id="A0A0L6UY32"/>
<gene>
    <name evidence="2" type="ORF">VP01_3234g2</name>
</gene>
<feature type="non-terminal residue" evidence="2">
    <location>
        <position position="1"/>
    </location>
</feature>
<organism evidence="2 3">
    <name type="scientific">Puccinia sorghi</name>
    <dbReference type="NCBI Taxonomy" id="27349"/>
    <lineage>
        <taxon>Eukaryota</taxon>
        <taxon>Fungi</taxon>
        <taxon>Dikarya</taxon>
        <taxon>Basidiomycota</taxon>
        <taxon>Pucciniomycotina</taxon>
        <taxon>Pucciniomycetes</taxon>
        <taxon>Pucciniales</taxon>
        <taxon>Pucciniaceae</taxon>
        <taxon>Puccinia</taxon>
    </lineage>
</organism>
<feature type="compositionally biased region" description="Polar residues" evidence="1">
    <location>
        <begin position="109"/>
        <end position="120"/>
    </location>
</feature>
<keyword evidence="3" id="KW-1185">Reference proteome</keyword>
<evidence type="ECO:0000256" key="1">
    <source>
        <dbReference type="SAM" id="MobiDB-lite"/>
    </source>
</evidence>
<accession>A0A0L6UY32</accession>